<feature type="transmembrane region" description="Helical" evidence="2">
    <location>
        <begin position="105"/>
        <end position="123"/>
    </location>
</feature>
<dbReference type="EMBL" id="FNON01000009">
    <property type="protein sequence ID" value="SDZ09834.1"/>
    <property type="molecule type" value="Genomic_DNA"/>
</dbReference>
<evidence type="ECO:0000256" key="2">
    <source>
        <dbReference type="SAM" id="Phobius"/>
    </source>
</evidence>
<protein>
    <submittedName>
        <fullName evidence="3">Trp region conserved hypothetical membrane protein</fullName>
    </submittedName>
</protein>
<evidence type="ECO:0000313" key="4">
    <source>
        <dbReference type="Proteomes" id="UP000199515"/>
    </source>
</evidence>
<feature type="region of interest" description="Disordered" evidence="1">
    <location>
        <begin position="139"/>
        <end position="166"/>
    </location>
</feature>
<keyword evidence="2" id="KW-1133">Transmembrane helix</keyword>
<dbReference type="AlphaFoldDB" id="A0A1H3Q8H2"/>
<dbReference type="Proteomes" id="UP000199515">
    <property type="component" value="Unassembled WGS sequence"/>
</dbReference>
<name>A0A1H3Q8H2_9PSEU</name>
<accession>A0A1H3Q8H2</accession>
<gene>
    <name evidence="3" type="ORF">SAMN05421504_109184</name>
</gene>
<dbReference type="Pfam" id="PF09534">
    <property type="entry name" value="Trp_oprn_chp"/>
    <property type="match status" value="1"/>
</dbReference>
<sequence length="166" mass="17083">MLLLLGALALWGGSRFTWFAEFRDGGVRGTVLYTEKGDQRATVLVPLALLALAGVAGMVATGGWARRVLGVLLALAGVAAAWAAVNGVSFQFEAGLPSGAILTGRTLALLGGIFVLAGGLLGVKHASAMPRLGAKYSAPAKKRSAQDPDTELWDALSKGQDPTTDH</sequence>
<organism evidence="3 4">
    <name type="scientific">Amycolatopsis xylanica</name>
    <dbReference type="NCBI Taxonomy" id="589385"/>
    <lineage>
        <taxon>Bacteria</taxon>
        <taxon>Bacillati</taxon>
        <taxon>Actinomycetota</taxon>
        <taxon>Actinomycetes</taxon>
        <taxon>Pseudonocardiales</taxon>
        <taxon>Pseudonocardiaceae</taxon>
        <taxon>Amycolatopsis</taxon>
    </lineage>
</organism>
<feature type="transmembrane region" description="Helical" evidence="2">
    <location>
        <begin position="43"/>
        <end position="61"/>
    </location>
</feature>
<keyword evidence="2" id="KW-0472">Membrane</keyword>
<evidence type="ECO:0000256" key="1">
    <source>
        <dbReference type="SAM" id="MobiDB-lite"/>
    </source>
</evidence>
<keyword evidence="4" id="KW-1185">Reference proteome</keyword>
<evidence type="ECO:0000313" key="3">
    <source>
        <dbReference type="EMBL" id="SDZ09834.1"/>
    </source>
</evidence>
<proteinExistence type="predicted"/>
<feature type="transmembrane region" description="Helical" evidence="2">
    <location>
        <begin position="68"/>
        <end position="85"/>
    </location>
</feature>
<reference evidence="3 4" key="1">
    <citation type="submission" date="2016-10" db="EMBL/GenBank/DDBJ databases">
        <authorList>
            <person name="de Groot N.N."/>
        </authorList>
    </citation>
    <scope>NUCLEOTIDE SEQUENCE [LARGE SCALE GENOMIC DNA]</scope>
    <source>
        <strain evidence="3 4">CPCC 202699</strain>
    </source>
</reference>
<dbReference type="InterPro" id="IPR019051">
    <property type="entry name" value="Trp_biosyn_TM_oprn/chp"/>
</dbReference>
<dbReference type="STRING" id="589385.SAMN05421504_109184"/>
<keyword evidence="2" id="KW-0812">Transmembrane</keyword>